<reference evidence="1 2" key="1">
    <citation type="journal article" date="2019" name="Indoor Air">
        <title>Impacts of indoor surface finishes on bacterial viability.</title>
        <authorList>
            <person name="Hu J."/>
            <person name="Maamar S.B."/>
            <person name="Glawe A.J."/>
            <person name="Gottel N."/>
            <person name="Gilbert J.A."/>
            <person name="Hartmann E.M."/>
        </authorList>
    </citation>
    <scope>NUCLEOTIDE SEQUENCE [LARGE SCALE GENOMIC DNA]</scope>
    <source>
        <strain evidence="1 2">AF060A6</strain>
    </source>
</reference>
<dbReference type="InterPro" id="IPR045527">
    <property type="entry name" value="DUF6470"/>
</dbReference>
<accession>A0A4S3PSE7</accession>
<dbReference type="AlphaFoldDB" id="A0A4S3PSE7"/>
<protein>
    <recommendedName>
        <fullName evidence="3">YviE</fullName>
    </recommendedName>
</protein>
<proteinExistence type="predicted"/>
<sequence>MELAQIRLQSEYAKIGIRTKKAVQQIQQPKADLSIEQPKAELTIRTTLGKLTIDQSKARADMDLKNISQRIAEAAVKGYQDSLEGIARRAQEGNELMKIENGGNPIAQIAKRNNEGPELQFNIGWIPSHFSVKTNYVPAEVDIQVKENKPIINTRINKPIHEYTPGNTDIRLEQKQTLKIDFANLKYVGVNYEQKI</sequence>
<dbReference type="RefSeq" id="WP_136379785.1">
    <property type="nucleotide sequence ID" value="NZ_SLUB01000018.1"/>
</dbReference>
<dbReference type="Pfam" id="PF20074">
    <property type="entry name" value="DUF6470"/>
    <property type="match status" value="1"/>
</dbReference>
<comment type="caution">
    <text evidence="1">The sequence shown here is derived from an EMBL/GenBank/DDBJ whole genome shotgun (WGS) entry which is preliminary data.</text>
</comment>
<organism evidence="1 2">
    <name type="scientific">Bacillus timonensis</name>
    <dbReference type="NCBI Taxonomy" id="1033734"/>
    <lineage>
        <taxon>Bacteria</taxon>
        <taxon>Bacillati</taxon>
        <taxon>Bacillota</taxon>
        <taxon>Bacilli</taxon>
        <taxon>Bacillales</taxon>
        <taxon>Bacillaceae</taxon>
        <taxon>Bacillus</taxon>
    </lineage>
</organism>
<dbReference type="EMBL" id="SLUB01000018">
    <property type="protein sequence ID" value="THE12344.1"/>
    <property type="molecule type" value="Genomic_DNA"/>
</dbReference>
<evidence type="ECO:0000313" key="2">
    <source>
        <dbReference type="Proteomes" id="UP000306477"/>
    </source>
</evidence>
<name>A0A4S3PSE7_9BACI</name>
<dbReference type="Proteomes" id="UP000306477">
    <property type="component" value="Unassembled WGS sequence"/>
</dbReference>
<evidence type="ECO:0008006" key="3">
    <source>
        <dbReference type="Google" id="ProtNLM"/>
    </source>
</evidence>
<evidence type="ECO:0000313" key="1">
    <source>
        <dbReference type="EMBL" id="THE12344.1"/>
    </source>
</evidence>
<keyword evidence="2" id="KW-1185">Reference proteome</keyword>
<dbReference type="OrthoDB" id="2112831at2"/>
<gene>
    <name evidence="1" type="ORF">E1I69_11625</name>
</gene>